<reference evidence="1 2" key="1">
    <citation type="submission" date="2023-07" db="EMBL/GenBank/DDBJ databases">
        <title>Genomic Encyclopedia of Type Strains, Phase IV (KMG-IV): sequencing the most valuable type-strain genomes for metagenomic binning, comparative biology and taxonomic classification.</title>
        <authorList>
            <person name="Goeker M."/>
        </authorList>
    </citation>
    <scope>NUCLEOTIDE SEQUENCE [LARGE SCALE GENOMIC DNA]</scope>
    <source>
        <strain evidence="1 2">DSM 46876</strain>
    </source>
</reference>
<evidence type="ECO:0000313" key="2">
    <source>
        <dbReference type="Proteomes" id="UP001238450"/>
    </source>
</evidence>
<dbReference type="EMBL" id="JAUSUV010000007">
    <property type="protein sequence ID" value="MDQ0417607.1"/>
    <property type="molecule type" value="Genomic_DNA"/>
</dbReference>
<gene>
    <name evidence="1" type="ORF">J2Z48_001780</name>
</gene>
<dbReference type="AlphaFoldDB" id="A0AAJ1TIL5"/>
<sequence>MKSRFDVFNANELEALQQAMYLFLRDTDSRKSLGVAGTLHAELFVARAESIAKNESRC</sequence>
<evidence type="ECO:0000313" key="1">
    <source>
        <dbReference type="EMBL" id="MDQ0417607.1"/>
    </source>
</evidence>
<proteinExistence type="predicted"/>
<keyword evidence="2" id="KW-1185">Reference proteome</keyword>
<dbReference type="RefSeq" id="WP_307252756.1">
    <property type="nucleotide sequence ID" value="NZ_JAUSUV010000007.1"/>
</dbReference>
<dbReference type="Proteomes" id="UP001238450">
    <property type="component" value="Unassembled WGS sequence"/>
</dbReference>
<comment type="caution">
    <text evidence="1">The sequence shown here is derived from an EMBL/GenBank/DDBJ whole genome shotgun (WGS) entry which is preliminary data.</text>
</comment>
<organism evidence="1 2">
    <name type="scientific">Croceifilum oryzae</name>
    <dbReference type="NCBI Taxonomy" id="1553429"/>
    <lineage>
        <taxon>Bacteria</taxon>
        <taxon>Bacillati</taxon>
        <taxon>Bacillota</taxon>
        <taxon>Bacilli</taxon>
        <taxon>Bacillales</taxon>
        <taxon>Thermoactinomycetaceae</taxon>
        <taxon>Croceifilum</taxon>
    </lineage>
</organism>
<accession>A0AAJ1TIL5</accession>
<protein>
    <submittedName>
        <fullName evidence="1">Uncharacterized protein</fullName>
    </submittedName>
</protein>
<name>A0AAJ1TIL5_9BACL</name>